<dbReference type="AlphaFoldDB" id="A0AAP0MGQ6"/>
<proteinExistence type="predicted"/>
<evidence type="ECO:0000313" key="1">
    <source>
        <dbReference type="EMBL" id="KAK9209180.1"/>
    </source>
</evidence>
<name>A0AAP0MGQ6_9ROSI</name>
<comment type="caution">
    <text evidence="1">The sequence shown here is derived from an EMBL/GenBank/DDBJ whole genome shotgun (WGS) entry which is preliminary data.</text>
</comment>
<protein>
    <recommendedName>
        <fullName evidence="3">Late embryogenesis abundant protein</fullName>
    </recommendedName>
</protein>
<accession>A0AAP0MGQ6</accession>
<dbReference type="EMBL" id="JBCGBO010000004">
    <property type="protein sequence ID" value="KAK9209180.1"/>
    <property type="molecule type" value="Genomic_DNA"/>
</dbReference>
<dbReference type="Proteomes" id="UP001428341">
    <property type="component" value="Unassembled WGS sequence"/>
</dbReference>
<organism evidence="1 2">
    <name type="scientific">Citrus x changshan-huyou</name>
    <dbReference type="NCBI Taxonomy" id="2935761"/>
    <lineage>
        <taxon>Eukaryota</taxon>
        <taxon>Viridiplantae</taxon>
        <taxon>Streptophyta</taxon>
        <taxon>Embryophyta</taxon>
        <taxon>Tracheophyta</taxon>
        <taxon>Spermatophyta</taxon>
        <taxon>Magnoliopsida</taxon>
        <taxon>eudicotyledons</taxon>
        <taxon>Gunneridae</taxon>
        <taxon>Pentapetalae</taxon>
        <taxon>rosids</taxon>
        <taxon>malvids</taxon>
        <taxon>Sapindales</taxon>
        <taxon>Rutaceae</taxon>
        <taxon>Aurantioideae</taxon>
        <taxon>Citrus</taxon>
    </lineage>
</organism>
<keyword evidence="2" id="KW-1185">Reference proteome</keyword>
<sequence>METRKNQRAKSKHTEVKKMAALFWGKRITINISKTSSKDFPNHYFHSASRISRPRWLSSAYEHAHGSNAVAESTDHKAGTEASTDGLREARQEALDVDEGRASGVTGFVADKVKDGARKAVETAENVGDTAKQTMDGAWKAAKETTEKIKDKVICGDDGDRDHIDRDPSVFEAKKTSDPIDTQEYRSIEDQRNKAVLKKKKNIANHSDCFVARRKCFLGKFYYHRS</sequence>
<reference evidence="1 2" key="1">
    <citation type="submission" date="2024-05" db="EMBL/GenBank/DDBJ databases">
        <title>Haplotype-resolved chromosome-level genome assembly of Huyou (Citrus changshanensis).</title>
        <authorList>
            <person name="Miao C."/>
            <person name="Chen W."/>
            <person name="Wu Y."/>
            <person name="Wang L."/>
            <person name="Zhao S."/>
            <person name="Grierson D."/>
            <person name="Xu C."/>
            <person name="Chen K."/>
        </authorList>
    </citation>
    <scope>NUCLEOTIDE SEQUENCE [LARGE SCALE GENOMIC DNA]</scope>
    <source>
        <strain evidence="1">01-14</strain>
        <tissue evidence="1">Leaf</tissue>
    </source>
</reference>
<evidence type="ECO:0000313" key="2">
    <source>
        <dbReference type="Proteomes" id="UP001428341"/>
    </source>
</evidence>
<evidence type="ECO:0008006" key="3">
    <source>
        <dbReference type="Google" id="ProtNLM"/>
    </source>
</evidence>
<gene>
    <name evidence="1" type="ORF">WN944_001544</name>
</gene>